<dbReference type="PANTHER" id="PTHR46013">
    <property type="entry name" value="VASCULAR CELL ADHESION MOLECULE 1"/>
    <property type="match status" value="1"/>
</dbReference>
<evidence type="ECO:0000313" key="3">
    <source>
        <dbReference type="Ensembl" id="ENSPNAP00000025593.2"/>
    </source>
</evidence>
<dbReference type="SUPFAM" id="SSF48726">
    <property type="entry name" value="Immunoglobulin"/>
    <property type="match status" value="6"/>
</dbReference>
<sequence>MCLNGGVAMRYQTSGSIAAILLILAGVQAQHSVTLSSQSLCAVTGSTVKISCKYTTPDSSRVREREWYQLQSSDGEERVLSKDPQYSARVSVRTELTDCGLTVRNVRRRDSGVYYFRFRTSSGDWISASSGVKLIVTDFQVKIDHEAAGKRRIKVTCSSNCSLNENLHYYWYRNGRRKGWSRGASIWLDSTSPSDAGSYSCKLSGTWQRSPPVCVAADSNKNNCWKITYSSHSVCGLRGSSVDLSCSYEHPGTQTVTKSVWFIKERAGAEPVDVREDEEYQGRVQYRQSFQNDCSMKITRLRERDAQTYRFRFYTDGGEYTGEPGVTLSVTDLKMTVSDTDSGGKDLMCSSSCTLPNNPTYIWYKNGQPVSDQTSNELHLHIRAVDAGSYSCAVRGYEELCSPAVCVPDQNSCWNVSYSTQTICALTGSSVDIHSYYTFSGQQSDPQPAWYIRFAPQDKELTAADGRVEFFSDRANMNILRLKHLTESDSSEYLLRLKAPYWNRTHSSAGVSLSVTGLQVKVEPVPVTVSEEPTVTLECSSTCTLSNNPTYIWYKNGQHVIHCKSVSCSVDVVSGEVSYTCAVEGHESLLSPPVYSPKNTRAVMVSSGEVVEGESVTLSCSSDSNPPVLIYSWFKQRAASDAPLTTGQNYTITNISSQHSGLYYCTAQNQLGQHSSTPTRLDVLCT</sequence>
<accession>A0A3B4DQ37</accession>
<reference evidence="3 4" key="1">
    <citation type="submission" date="2020-10" db="EMBL/GenBank/DDBJ databases">
        <title>Pygocentrus nattereri (red-bellied piranha) genome, fPygNat1, primary haplotype.</title>
        <authorList>
            <person name="Myers G."/>
            <person name="Meyer A."/>
            <person name="Karagic N."/>
            <person name="Pippel M."/>
            <person name="Winkler S."/>
            <person name="Tracey A."/>
            <person name="Wood J."/>
            <person name="Formenti G."/>
            <person name="Howe K."/>
            <person name="Fedrigo O."/>
            <person name="Jarvis E.D."/>
        </authorList>
    </citation>
    <scope>NUCLEOTIDE SEQUENCE [LARGE SCALE GENOMIC DNA]</scope>
</reference>
<dbReference type="CDD" id="cd00099">
    <property type="entry name" value="IgV"/>
    <property type="match status" value="1"/>
</dbReference>
<dbReference type="Pfam" id="PF07686">
    <property type="entry name" value="V-set"/>
    <property type="match status" value="1"/>
</dbReference>
<feature type="domain" description="Ig-like" evidence="2">
    <location>
        <begin position="149"/>
        <end position="204"/>
    </location>
</feature>
<dbReference type="SMART" id="SM00409">
    <property type="entry name" value="IG"/>
    <property type="match status" value="5"/>
</dbReference>
<dbReference type="PROSITE" id="PS50835">
    <property type="entry name" value="IG_LIKE"/>
    <property type="match status" value="4"/>
</dbReference>
<dbReference type="STRING" id="42514.ENSPNAP00000025593"/>
<name>A0A3B4DQ37_PYGNA</name>
<reference evidence="3" key="2">
    <citation type="submission" date="2025-08" db="UniProtKB">
        <authorList>
            <consortium name="Ensembl"/>
        </authorList>
    </citation>
    <scope>IDENTIFICATION</scope>
</reference>
<dbReference type="InterPro" id="IPR013106">
    <property type="entry name" value="Ig_V-set"/>
</dbReference>
<dbReference type="SMART" id="SM00408">
    <property type="entry name" value="IGc2"/>
    <property type="match status" value="1"/>
</dbReference>
<dbReference type="InterPro" id="IPR013783">
    <property type="entry name" value="Ig-like_fold"/>
</dbReference>
<feature type="signal peptide" evidence="1">
    <location>
        <begin position="1"/>
        <end position="29"/>
    </location>
</feature>
<dbReference type="OMA" id="TTEICAI"/>
<dbReference type="Proteomes" id="UP001501920">
    <property type="component" value="Chromosome 25"/>
</dbReference>
<keyword evidence="1" id="KW-0732">Signal</keyword>
<feature type="domain" description="Ig-like" evidence="2">
    <location>
        <begin position="597"/>
        <end position="682"/>
    </location>
</feature>
<feature type="domain" description="Ig-like" evidence="2">
    <location>
        <begin position="518"/>
        <end position="591"/>
    </location>
</feature>
<reference evidence="3" key="3">
    <citation type="submission" date="2025-09" db="UniProtKB">
        <authorList>
            <consortium name="Ensembl"/>
        </authorList>
    </citation>
    <scope>IDENTIFICATION</scope>
</reference>
<evidence type="ECO:0000256" key="1">
    <source>
        <dbReference type="SAM" id="SignalP"/>
    </source>
</evidence>
<dbReference type="AlphaFoldDB" id="A0A3B4DQ37"/>
<protein>
    <recommendedName>
        <fullName evidence="2">Ig-like domain-containing protein</fullName>
    </recommendedName>
</protein>
<evidence type="ECO:0000313" key="4">
    <source>
        <dbReference type="Proteomes" id="UP001501920"/>
    </source>
</evidence>
<feature type="domain" description="Ig-like" evidence="2">
    <location>
        <begin position="324"/>
        <end position="394"/>
    </location>
</feature>
<dbReference type="PANTHER" id="PTHR46013:SF4">
    <property type="entry name" value="B-CELL RECEPTOR CD22-RELATED"/>
    <property type="match status" value="1"/>
</dbReference>
<organism evidence="3 4">
    <name type="scientific">Pygocentrus nattereri</name>
    <name type="common">Red-bellied piranha</name>
    <dbReference type="NCBI Taxonomy" id="42514"/>
    <lineage>
        <taxon>Eukaryota</taxon>
        <taxon>Metazoa</taxon>
        <taxon>Chordata</taxon>
        <taxon>Craniata</taxon>
        <taxon>Vertebrata</taxon>
        <taxon>Euteleostomi</taxon>
        <taxon>Actinopterygii</taxon>
        <taxon>Neopterygii</taxon>
        <taxon>Teleostei</taxon>
        <taxon>Ostariophysi</taxon>
        <taxon>Characiformes</taxon>
        <taxon>Characoidei</taxon>
        <taxon>Pygocentrus</taxon>
    </lineage>
</organism>
<dbReference type="CDD" id="cd00096">
    <property type="entry name" value="Ig"/>
    <property type="match status" value="1"/>
</dbReference>
<evidence type="ECO:0000259" key="2">
    <source>
        <dbReference type="PROSITE" id="PS50835"/>
    </source>
</evidence>
<feature type="chain" id="PRO_5043713987" description="Ig-like domain-containing protein" evidence="1">
    <location>
        <begin position="30"/>
        <end position="686"/>
    </location>
</feature>
<dbReference type="InterPro" id="IPR003599">
    <property type="entry name" value="Ig_sub"/>
</dbReference>
<proteinExistence type="predicted"/>
<dbReference type="Gene3D" id="2.60.40.10">
    <property type="entry name" value="Immunoglobulins"/>
    <property type="match status" value="7"/>
</dbReference>
<keyword evidence="4" id="KW-1185">Reference proteome</keyword>
<dbReference type="InterPro" id="IPR003598">
    <property type="entry name" value="Ig_sub2"/>
</dbReference>
<dbReference type="InterPro" id="IPR007110">
    <property type="entry name" value="Ig-like_dom"/>
</dbReference>
<dbReference type="Pfam" id="PF13895">
    <property type="entry name" value="Ig_2"/>
    <property type="match status" value="2"/>
</dbReference>
<dbReference type="Ensembl" id="ENSPNAT00000007251.2">
    <property type="protein sequence ID" value="ENSPNAP00000025593.2"/>
    <property type="gene ID" value="ENSPNAG00000001435.2"/>
</dbReference>
<dbReference type="InterPro" id="IPR036179">
    <property type="entry name" value="Ig-like_dom_sf"/>
</dbReference>
<dbReference type="GeneTree" id="ENSGT01010000222294"/>